<comment type="caution">
    <text evidence="1">The sequence shown here is derived from an EMBL/GenBank/DDBJ whole genome shotgun (WGS) entry which is preliminary data.</text>
</comment>
<reference evidence="1 2" key="1">
    <citation type="submission" date="2016-12" db="EMBL/GenBank/DDBJ databases">
        <title>The genomes of Aspergillus section Nigri reveals drivers in fungal speciation.</title>
        <authorList>
            <consortium name="DOE Joint Genome Institute"/>
            <person name="Vesth T.C."/>
            <person name="Nybo J."/>
            <person name="Theobald S."/>
            <person name="Brandl J."/>
            <person name="Frisvad J.C."/>
            <person name="Nielsen K.F."/>
            <person name="Lyhne E.K."/>
            <person name="Kogle M.E."/>
            <person name="Kuo A."/>
            <person name="Riley R."/>
            <person name="Clum A."/>
            <person name="Nolan M."/>
            <person name="Lipzen A."/>
            <person name="Salamov A."/>
            <person name="Henrissat B."/>
            <person name="Wiebenga A."/>
            <person name="De Vries R.P."/>
            <person name="Grigoriev I.V."/>
            <person name="Mortensen U.H."/>
            <person name="Andersen M.R."/>
            <person name="Baker S.E."/>
        </authorList>
    </citation>
    <scope>NUCLEOTIDE SEQUENCE [LARGE SCALE GENOMIC DNA]</scope>
    <source>
        <strain evidence="1 2">IBT 23096</strain>
    </source>
</reference>
<evidence type="ECO:0000313" key="2">
    <source>
        <dbReference type="Proteomes" id="UP000234275"/>
    </source>
</evidence>
<accession>A0A2I2G6P1</accession>
<organism evidence="1 2">
    <name type="scientific">Aspergillus steynii IBT 23096</name>
    <dbReference type="NCBI Taxonomy" id="1392250"/>
    <lineage>
        <taxon>Eukaryota</taxon>
        <taxon>Fungi</taxon>
        <taxon>Dikarya</taxon>
        <taxon>Ascomycota</taxon>
        <taxon>Pezizomycotina</taxon>
        <taxon>Eurotiomycetes</taxon>
        <taxon>Eurotiomycetidae</taxon>
        <taxon>Eurotiales</taxon>
        <taxon>Aspergillaceae</taxon>
        <taxon>Aspergillus</taxon>
        <taxon>Aspergillus subgen. Circumdati</taxon>
    </lineage>
</organism>
<evidence type="ECO:0000313" key="1">
    <source>
        <dbReference type="EMBL" id="PLB48545.1"/>
    </source>
</evidence>
<dbReference type="VEuPathDB" id="FungiDB:P170DRAFT_438124"/>
<dbReference type="AlphaFoldDB" id="A0A2I2G6P1"/>
<dbReference type="GeneID" id="36557215"/>
<proteinExistence type="predicted"/>
<protein>
    <submittedName>
        <fullName evidence="1">Uncharacterized protein</fullName>
    </submittedName>
</protein>
<keyword evidence="2" id="KW-1185">Reference proteome</keyword>
<dbReference type="EMBL" id="MSFO01000005">
    <property type="protein sequence ID" value="PLB48545.1"/>
    <property type="molecule type" value="Genomic_DNA"/>
</dbReference>
<gene>
    <name evidence="1" type="ORF">P170DRAFT_438124</name>
</gene>
<dbReference type="RefSeq" id="XP_024703847.1">
    <property type="nucleotide sequence ID" value="XM_024849516.1"/>
</dbReference>
<sequence>MDVNQMAHGISDVEVSTATEPSLEELLERAVHSRPSGCGVTNSNSPRFSTPEELEYMQAVVKESREMAALREFIVRLCPLYAVQLVEIEFGLEVNRHTGYCPTVCMTTREDVSAWVRKDVKELVLRMLHLMDLDACGYQALVISETEERKRVAAFLV</sequence>
<name>A0A2I2G6P1_9EURO</name>
<dbReference type="Proteomes" id="UP000234275">
    <property type="component" value="Unassembled WGS sequence"/>
</dbReference>